<dbReference type="EMBL" id="VTPX01000010">
    <property type="protein sequence ID" value="KAA0016707.1"/>
    <property type="molecule type" value="Genomic_DNA"/>
</dbReference>
<dbReference type="Gene3D" id="3.40.50.410">
    <property type="entry name" value="von Willebrand factor, type A domain"/>
    <property type="match status" value="1"/>
</dbReference>
<dbReference type="InterPro" id="IPR036465">
    <property type="entry name" value="vWFA_dom_sf"/>
</dbReference>
<evidence type="ECO:0000259" key="4">
    <source>
        <dbReference type="Pfam" id="PF05567"/>
    </source>
</evidence>
<feature type="signal peptide" evidence="3">
    <location>
        <begin position="1"/>
        <end position="22"/>
    </location>
</feature>
<evidence type="ECO:0000256" key="1">
    <source>
        <dbReference type="ARBA" id="ARBA00022723"/>
    </source>
</evidence>
<name>A0A640W9U3_9GAMM</name>
<sequence length="1048" mass="114096">MKLVLPILILAVNLIFSVNGSADDTDIYRSLNDVEGGGGNPQVMIIFDTSNSMSTIVSHNASRMTIAKRVITKLVNDNPEVDFGLSIFNYNGQEPNGGRVIQALPGSEGLAGSREERRRKLVETINELDARTSTPLCETFYEIFRYFNGGQAWHGRDDRAKGRECNLWYCQAYLVDSNPEFTENAFSGGNRYRSPLRPCEPIYIIYMTDGEPQWDTAANEDIKSLTGKEGECRRYKDANGNFGGVENCLPELSRYMNKMGTFDRKDSSGMAVEQGPVTTYTIGFNTDQKLLIDTASPLNIDSENCPEGQKHSTRFYGDKACVGYFTADGAEQLQGAFQTAVDDILSRSTTFSAPAVSAAFTNNTQSFDRLYLPRFLPKNAPRWSGNIKRLQFVSQQSWRDVDGDEAFNDATGDIRDTAHTWWSDTLGLREADGSGVEVGGAGGLLKARIRPSLSNGFSDGRKVVTDFGNHLVDFTPLSAWMVAPANWGREKDASESELASLVAWARGWDVDDENGDGRTLESRPWVMGDVLHSDPIALNYGGDSQGQEKLYLTFGTNAGFLHFIDGDSGEEAWAFTPQSLGTLHQVLRENQEVAEDGDGALKHPYGIDGPPAYVRIDNDGDGKITTSNGDRMVLAFGLRRGGRHYYGLDVTDPQSPSLAWHITNRGNFSELGQSWAAPIPTRVPGHGNPVFVISGGYDEARDDPARDANVPDSMGRAVYIVDALDGSLVYRATPATPNHFVGRQAFEHALPGAAEVVDIDSDGIAERVYLADVGGNLWRLDLDSETASDWQVRKIAELGGEAADNRRFFNSVDFVTISVGSAQQELLMIGSGDRANPKSGGAGSGTTSARDAIFAVKDPVSSAGSGSANIQVVELTDLVDATDSAFCDRDTDVTGITCSSAWADSQGWVIYPDDAYSLPLPGAKVLAESVTVNGIAFFSIYVPEEPESICVPVIGRSYLFGLDIRTAYQARVVKDTDAEFAKGERAVEAGAYLLNRPALLRNGSELYMQGIGSANLTRLLEGKEGANGFDTPPIIKRSYWYEKPESTL</sequence>
<evidence type="ECO:0000313" key="5">
    <source>
        <dbReference type="EMBL" id="KAA0016707.1"/>
    </source>
</evidence>
<keyword evidence="1" id="KW-0479">Metal-binding</keyword>
<reference evidence="5 6" key="1">
    <citation type="submission" date="2019-08" db="EMBL/GenBank/DDBJ databases">
        <title>Bioinformatics analysis of the strain L3 and L5.</title>
        <authorList>
            <person name="Li X."/>
        </authorList>
    </citation>
    <scope>NUCLEOTIDE SEQUENCE [LARGE SCALE GENOMIC DNA]</scope>
    <source>
        <strain evidence="5 6">L3</strain>
    </source>
</reference>
<feature type="chain" id="PRO_5025028477" description="PilY1 beta-propeller domain-containing protein" evidence="3">
    <location>
        <begin position="23"/>
        <end position="1048"/>
    </location>
</feature>
<evidence type="ECO:0000313" key="6">
    <source>
        <dbReference type="Proteomes" id="UP000466024"/>
    </source>
</evidence>
<accession>A0A640W9U3</accession>
<dbReference type="GO" id="GO:0046872">
    <property type="term" value="F:metal ion binding"/>
    <property type="evidence" value="ECO:0007669"/>
    <property type="project" value="UniProtKB-KW"/>
</dbReference>
<evidence type="ECO:0000256" key="3">
    <source>
        <dbReference type="SAM" id="SignalP"/>
    </source>
</evidence>
<comment type="caution">
    <text evidence="5">The sequence shown here is derived from an EMBL/GenBank/DDBJ whole genome shotgun (WGS) entry which is preliminary data.</text>
</comment>
<dbReference type="SUPFAM" id="SSF53300">
    <property type="entry name" value="vWA-like"/>
    <property type="match status" value="1"/>
</dbReference>
<keyword evidence="2" id="KW-0106">Calcium</keyword>
<dbReference type="RefSeq" id="WP_149436505.1">
    <property type="nucleotide sequence ID" value="NZ_VTPX01000010.1"/>
</dbReference>
<proteinExistence type="predicted"/>
<dbReference type="Pfam" id="PF05567">
    <property type="entry name" value="T4P_PilY1"/>
    <property type="match status" value="1"/>
</dbReference>
<protein>
    <recommendedName>
        <fullName evidence="4">PilY1 beta-propeller domain-containing protein</fullName>
    </recommendedName>
</protein>
<keyword evidence="6" id="KW-1185">Reference proteome</keyword>
<organism evidence="5 6">
    <name type="scientific">Salinicola corii</name>
    <dbReference type="NCBI Taxonomy" id="2606937"/>
    <lineage>
        <taxon>Bacteria</taxon>
        <taxon>Pseudomonadati</taxon>
        <taxon>Pseudomonadota</taxon>
        <taxon>Gammaproteobacteria</taxon>
        <taxon>Oceanospirillales</taxon>
        <taxon>Halomonadaceae</taxon>
        <taxon>Salinicola</taxon>
    </lineage>
</organism>
<gene>
    <name evidence="5" type="ORF">F0A16_16680</name>
</gene>
<keyword evidence="3" id="KW-0732">Signal</keyword>
<dbReference type="Proteomes" id="UP000466024">
    <property type="component" value="Unassembled WGS sequence"/>
</dbReference>
<feature type="domain" description="PilY1 beta-propeller" evidence="4">
    <location>
        <begin position="553"/>
        <end position="803"/>
    </location>
</feature>
<evidence type="ECO:0000256" key="2">
    <source>
        <dbReference type="ARBA" id="ARBA00022837"/>
    </source>
</evidence>
<dbReference type="InterPro" id="IPR008707">
    <property type="entry name" value="B-propeller_PilY1"/>
</dbReference>
<dbReference type="AlphaFoldDB" id="A0A640W9U3"/>